<dbReference type="PANTHER" id="PTHR46402">
    <property type="entry name" value="SET AND MYND DOMAIN-CONTAINING PROTEIN 5"/>
    <property type="match status" value="1"/>
</dbReference>
<evidence type="ECO:0000256" key="5">
    <source>
        <dbReference type="ARBA" id="ARBA00022691"/>
    </source>
</evidence>
<keyword evidence="4" id="KW-0808">Transferase</keyword>
<keyword evidence="2" id="KW-0158">Chromosome</keyword>
<evidence type="ECO:0000256" key="6">
    <source>
        <dbReference type="ARBA" id="ARBA00042380"/>
    </source>
</evidence>
<name>A0ABN8WRX1_SACUV</name>
<dbReference type="SUPFAM" id="SSF82199">
    <property type="entry name" value="SET domain"/>
    <property type="match status" value="1"/>
</dbReference>
<evidence type="ECO:0000256" key="1">
    <source>
        <dbReference type="ARBA" id="ARBA00004286"/>
    </source>
</evidence>
<protein>
    <recommendedName>
        <fullName evidence="7">Histone-lysine N-methyltransferase SET5</fullName>
    </recommendedName>
    <alternativeName>
        <fullName evidence="6">SET domain-containing protein 5</fullName>
    </alternativeName>
</protein>
<gene>
    <name evidence="11" type="primary">SUVZ15G3650</name>
    <name evidence="11" type="ORF">SUVZ_15G3650</name>
</gene>
<dbReference type="Gene3D" id="2.170.270.10">
    <property type="entry name" value="SET domain"/>
    <property type="match status" value="2"/>
</dbReference>
<keyword evidence="3" id="KW-0489">Methyltransferase</keyword>
<dbReference type="InterPro" id="IPR046341">
    <property type="entry name" value="SET_dom_sf"/>
</dbReference>
<reference evidence="11" key="1">
    <citation type="submission" date="2022-10" db="EMBL/GenBank/DDBJ databases">
        <authorList>
            <person name="Byrne P K."/>
        </authorList>
    </citation>
    <scope>NUCLEOTIDE SEQUENCE</scope>
    <source>
        <strain evidence="11">ZP964</strain>
    </source>
</reference>
<evidence type="ECO:0000256" key="9">
    <source>
        <dbReference type="SAM" id="MobiDB-lite"/>
    </source>
</evidence>
<evidence type="ECO:0000256" key="8">
    <source>
        <dbReference type="ARBA" id="ARBA00048619"/>
    </source>
</evidence>
<proteinExistence type="predicted"/>
<evidence type="ECO:0000256" key="7">
    <source>
        <dbReference type="ARBA" id="ARBA00044528"/>
    </source>
</evidence>
<dbReference type="CDD" id="cd20071">
    <property type="entry name" value="SET_SMYD"/>
    <property type="match status" value="1"/>
</dbReference>
<feature type="domain" description="SET" evidence="10">
    <location>
        <begin position="112"/>
        <end position="428"/>
    </location>
</feature>
<accession>A0ABN8WRX1</accession>
<evidence type="ECO:0000256" key="3">
    <source>
        <dbReference type="ARBA" id="ARBA00022603"/>
    </source>
</evidence>
<dbReference type="Gene3D" id="6.10.140.2220">
    <property type="match status" value="1"/>
</dbReference>
<dbReference type="PANTHER" id="PTHR46402:SF2">
    <property type="entry name" value="HISTONE-LYSINE N-TRIMETHYLTRANSFERASE SMYD5"/>
    <property type="match status" value="1"/>
</dbReference>
<evidence type="ECO:0000313" key="12">
    <source>
        <dbReference type="Proteomes" id="UP001162085"/>
    </source>
</evidence>
<evidence type="ECO:0000313" key="11">
    <source>
        <dbReference type="EMBL" id="CAI4053703.1"/>
    </source>
</evidence>
<evidence type="ECO:0000259" key="10">
    <source>
        <dbReference type="PROSITE" id="PS50280"/>
    </source>
</evidence>
<dbReference type="Pfam" id="PF00856">
    <property type="entry name" value="SET"/>
    <property type="match status" value="1"/>
</dbReference>
<keyword evidence="5" id="KW-0949">S-adenosyl-L-methionine</keyword>
<evidence type="ECO:0000256" key="2">
    <source>
        <dbReference type="ARBA" id="ARBA00022454"/>
    </source>
</evidence>
<organism evidence="11 12">
    <name type="scientific">Saccharomyces uvarum</name>
    <name type="common">Yeast</name>
    <name type="synonym">Saccharomyces bayanus var. uvarum</name>
    <dbReference type="NCBI Taxonomy" id="230603"/>
    <lineage>
        <taxon>Eukaryota</taxon>
        <taxon>Fungi</taxon>
        <taxon>Dikarya</taxon>
        <taxon>Ascomycota</taxon>
        <taxon>Saccharomycotina</taxon>
        <taxon>Saccharomycetes</taxon>
        <taxon>Saccharomycetales</taxon>
        <taxon>Saccharomycetaceae</taxon>
        <taxon>Saccharomyces</taxon>
    </lineage>
</organism>
<dbReference type="InterPro" id="IPR001214">
    <property type="entry name" value="SET_dom"/>
</dbReference>
<dbReference type="SMART" id="SM00317">
    <property type="entry name" value="SET"/>
    <property type="match status" value="1"/>
</dbReference>
<feature type="compositionally biased region" description="Basic and acidic residues" evidence="9">
    <location>
        <begin position="499"/>
        <end position="518"/>
    </location>
</feature>
<dbReference type="EMBL" id="OX365942">
    <property type="protein sequence ID" value="CAI4053703.1"/>
    <property type="molecule type" value="Genomic_DNA"/>
</dbReference>
<keyword evidence="12" id="KW-1185">Reference proteome</keyword>
<dbReference type="PROSITE" id="PS50280">
    <property type="entry name" value="SET"/>
    <property type="match status" value="1"/>
</dbReference>
<evidence type="ECO:0000256" key="4">
    <source>
        <dbReference type="ARBA" id="ARBA00022679"/>
    </source>
</evidence>
<feature type="region of interest" description="Disordered" evidence="9">
    <location>
        <begin position="464"/>
        <end position="521"/>
    </location>
</feature>
<dbReference type="Proteomes" id="UP001162085">
    <property type="component" value="Chromosome 15"/>
</dbReference>
<feature type="region of interest" description="Disordered" evidence="9">
    <location>
        <begin position="298"/>
        <end position="335"/>
    </location>
</feature>
<comment type="catalytic activity">
    <reaction evidence="8">
        <text>L-lysyl-[histone] + S-adenosyl-L-methionine = N(6)-methyl-L-lysyl-[histone] + S-adenosyl-L-homocysteine + H(+)</text>
        <dbReference type="Rhea" id="RHEA:10024"/>
        <dbReference type="Rhea" id="RHEA-COMP:9845"/>
        <dbReference type="Rhea" id="RHEA-COMP:9846"/>
        <dbReference type="ChEBI" id="CHEBI:15378"/>
        <dbReference type="ChEBI" id="CHEBI:29969"/>
        <dbReference type="ChEBI" id="CHEBI:57856"/>
        <dbReference type="ChEBI" id="CHEBI:59789"/>
        <dbReference type="ChEBI" id="CHEBI:61929"/>
    </reaction>
    <physiologicalReaction direction="left-to-right" evidence="8">
        <dbReference type="Rhea" id="RHEA:10025"/>
    </physiologicalReaction>
</comment>
<comment type="subcellular location">
    <subcellularLocation>
        <location evidence="1">Chromosome</location>
    </subcellularLocation>
</comment>
<sequence>MGLTIKIETLNDSDQSPVQEGVDNGSNARDVAPTEEEICDDVVLLWKEEPGTEDATIRHLYDRIKERNATWKLSASRFRNILNQHHLYDTDLETVSLYKENIHFPKAVDSNAKVKVEFIDDEHGRGLFAQKDFAKGQIILKENKPIVFVPPLDKLFFISNGKACARCGKALYDLTQHKIMVHYLDCEVCKAIWCSDKCKKAHAPLHELLYHSWRSNRIDILHAGNWKRFVNYCEKYCFTAAFSIGLIYGSMLLDSTGEVKEQWDELASVSQRVRIKLRDASGIGSTFNLMNGTIAHTEDGVDNGAKKDDDKNADDKNADDKNADDKNADDKNADDKNADDEIIWEKCYELFCGAFPKASEEIDMEQFLTMIGTFNINQYNGQIYHWQSFMNHDCEPNAYIEQAEEHEELKLHARKPIKKGEQVCVTYVNPLHGVRLRRRELRVNWGFLCQCDRCQNELSTFERVPNSDKESVDTNLAKVDSDDTSDDTPGSSTGNRKSSMREAQPDLKEILKNGKEFELDIPETVDTQGNVRKTSVRFDSNVFVAVDDR</sequence>